<dbReference type="EMBL" id="CAJFCJ010000014">
    <property type="protein sequence ID" value="CAD5121517.1"/>
    <property type="molecule type" value="Genomic_DNA"/>
</dbReference>
<dbReference type="GO" id="GO:0046983">
    <property type="term" value="F:protein dimerization activity"/>
    <property type="evidence" value="ECO:0007669"/>
    <property type="project" value="InterPro"/>
</dbReference>
<dbReference type="PANTHER" id="PTHR19290:SF102">
    <property type="entry name" value="TRANSCRIPTION FACTOR ATOH8"/>
    <property type="match status" value="1"/>
</dbReference>
<keyword evidence="4" id="KW-1185">Reference proteome</keyword>
<dbReference type="InterPro" id="IPR050359">
    <property type="entry name" value="bHLH_transcription_factors"/>
</dbReference>
<proteinExistence type="predicted"/>
<dbReference type="Proteomes" id="UP000549394">
    <property type="component" value="Unassembled WGS sequence"/>
</dbReference>
<dbReference type="InterPro" id="IPR036638">
    <property type="entry name" value="HLH_DNA-bd_sf"/>
</dbReference>
<feature type="region of interest" description="Disordered" evidence="1">
    <location>
        <begin position="134"/>
        <end position="157"/>
    </location>
</feature>
<dbReference type="GO" id="GO:0009653">
    <property type="term" value="P:anatomical structure morphogenesis"/>
    <property type="evidence" value="ECO:0007669"/>
    <property type="project" value="TreeGrafter"/>
</dbReference>
<dbReference type="CDD" id="cd11390">
    <property type="entry name" value="bHLH_TS"/>
    <property type="match status" value="1"/>
</dbReference>
<reference evidence="3 4" key="1">
    <citation type="submission" date="2020-08" db="EMBL/GenBank/DDBJ databases">
        <authorList>
            <person name="Hejnol A."/>
        </authorList>
    </citation>
    <scope>NUCLEOTIDE SEQUENCE [LARGE SCALE GENOMIC DNA]</scope>
</reference>
<dbReference type="AlphaFoldDB" id="A0A7I8VYW6"/>
<feature type="domain" description="BHLH" evidence="2">
    <location>
        <begin position="53"/>
        <end position="107"/>
    </location>
</feature>
<organism evidence="3 4">
    <name type="scientific">Dimorphilus gyrociliatus</name>
    <dbReference type="NCBI Taxonomy" id="2664684"/>
    <lineage>
        <taxon>Eukaryota</taxon>
        <taxon>Metazoa</taxon>
        <taxon>Spiralia</taxon>
        <taxon>Lophotrochozoa</taxon>
        <taxon>Annelida</taxon>
        <taxon>Polychaeta</taxon>
        <taxon>Polychaeta incertae sedis</taxon>
        <taxon>Dinophilidae</taxon>
        <taxon>Dimorphilus</taxon>
    </lineage>
</organism>
<dbReference type="SUPFAM" id="SSF47459">
    <property type="entry name" value="HLH, helix-loop-helix DNA-binding domain"/>
    <property type="match status" value="1"/>
</dbReference>
<dbReference type="OrthoDB" id="10039134at2759"/>
<dbReference type="PROSITE" id="PS50888">
    <property type="entry name" value="BHLH"/>
    <property type="match status" value="1"/>
</dbReference>
<sequence>MERPNNYYRNFNNEPNYYYDEAFAYSAYNQQLIPHSSQQRYDLIPQSTVPKPLSRQGATARERSRMHLLNDAFDALRLVVPKSNLSEHQKLSKIATLRLAIHYISALRSILTSSGIEIKPIKTCHVPIKRGRKRLHPRANDQERKEKISLEKRIKTE</sequence>
<comment type="caution">
    <text evidence="3">The sequence shown here is derived from an EMBL/GenBank/DDBJ whole genome shotgun (WGS) entry which is preliminary data.</text>
</comment>
<name>A0A7I8VYW6_9ANNE</name>
<dbReference type="GO" id="GO:0005634">
    <property type="term" value="C:nucleus"/>
    <property type="evidence" value="ECO:0007669"/>
    <property type="project" value="TreeGrafter"/>
</dbReference>
<dbReference type="GO" id="GO:0070888">
    <property type="term" value="F:E-box binding"/>
    <property type="evidence" value="ECO:0007669"/>
    <property type="project" value="TreeGrafter"/>
</dbReference>
<dbReference type="GO" id="GO:0045944">
    <property type="term" value="P:positive regulation of transcription by RNA polymerase II"/>
    <property type="evidence" value="ECO:0007669"/>
    <property type="project" value="TreeGrafter"/>
</dbReference>
<dbReference type="Gene3D" id="4.10.280.10">
    <property type="entry name" value="Helix-loop-helix DNA-binding domain"/>
    <property type="match status" value="1"/>
</dbReference>
<dbReference type="SMART" id="SM00353">
    <property type="entry name" value="HLH"/>
    <property type="match status" value="1"/>
</dbReference>
<dbReference type="PANTHER" id="PTHR19290">
    <property type="entry name" value="BASIC HELIX-LOOP-HELIX PROTEIN NEUROGENIN-RELATED"/>
    <property type="match status" value="1"/>
</dbReference>
<evidence type="ECO:0000313" key="3">
    <source>
        <dbReference type="EMBL" id="CAD5121517.1"/>
    </source>
</evidence>
<accession>A0A7I8VYW6</accession>
<gene>
    <name evidence="3" type="ORF">DGYR_LOCUS9464</name>
</gene>
<evidence type="ECO:0000259" key="2">
    <source>
        <dbReference type="PROSITE" id="PS50888"/>
    </source>
</evidence>
<dbReference type="InterPro" id="IPR011598">
    <property type="entry name" value="bHLH_dom"/>
</dbReference>
<dbReference type="Pfam" id="PF00010">
    <property type="entry name" value="HLH"/>
    <property type="match status" value="1"/>
</dbReference>
<feature type="compositionally biased region" description="Basic and acidic residues" evidence="1">
    <location>
        <begin position="138"/>
        <end position="157"/>
    </location>
</feature>
<protein>
    <submittedName>
        <fullName evidence="3">DgyrCDS10018</fullName>
    </submittedName>
</protein>
<dbReference type="GO" id="GO:0003700">
    <property type="term" value="F:DNA-binding transcription factor activity"/>
    <property type="evidence" value="ECO:0007669"/>
    <property type="project" value="TreeGrafter"/>
</dbReference>
<evidence type="ECO:0000313" key="4">
    <source>
        <dbReference type="Proteomes" id="UP000549394"/>
    </source>
</evidence>
<evidence type="ECO:0000256" key="1">
    <source>
        <dbReference type="SAM" id="MobiDB-lite"/>
    </source>
</evidence>